<dbReference type="InterPro" id="IPR012337">
    <property type="entry name" value="RNaseH-like_sf"/>
</dbReference>
<dbReference type="Pfam" id="PF00665">
    <property type="entry name" value="rve"/>
    <property type="match status" value="1"/>
</dbReference>
<dbReference type="GO" id="GO:0003676">
    <property type="term" value="F:nucleic acid binding"/>
    <property type="evidence" value="ECO:0007669"/>
    <property type="project" value="InterPro"/>
</dbReference>
<keyword evidence="4" id="KW-1185">Reference proteome</keyword>
<dbReference type="InterPro" id="IPR054353">
    <property type="entry name" value="IstA-like_C"/>
</dbReference>
<evidence type="ECO:0000256" key="1">
    <source>
        <dbReference type="ARBA" id="ARBA00009277"/>
    </source>
</evidence>
<name>A0A4D4JB69_9PSEU</name>
<accession>A0A4D4JB69</accession>
<dbReference type="InterPro" id="IPR001584">
    <property type="entry name" value="Integrase_cat-core"/>
</dbReference>
<dbReference type="NCBIfam" id="NF033546">
    <property type="entry name" value="transpos_IS21"/>
    <property type="match status" value="1"/>
</dbReference>
<dbReference type="SUPFAM" id="SSF53098">
    <property type="entry name" value="Ribonuclease H-like"/>
    <property type="match status" value="1"/>
</dbReference>
<feature type="domain" description="Integrase catalytic" evidence="2">
    <location>
        <begin position="103"/>
        <end position="288"/>
    </location>
</feature>
<evidence type="ECO:0000259" key="2">
    <source>
        <dbReference type="PROSITE" id="PS50994"/>
    </source>
</evidence>
<dbReference type="PANTHER" id="PTHR35004">
    <property type="entry name" value="TRANSPOSASE RV3428C-RELATED"/>
    <property type="match status" value="1"/>
</dbReference>
<dbReference type="GO" id="GO:0015074">
    <property type="term" value="P:DNA integration"/>
    <property type="evidence" value="ECO:0007669"/>
    <property type="project" value="InterPro"/>
</dbReference>
<reference evidence="4" key="1">
    <citation type="submission" date="2019-04" db="EMBL/GenBank/DDBJ databases">
        <title>Draft genome sequence of Pseudonocardiaceae bacterium SL3-2-4.</title>
        <authorList>
            <person name="Ningsih F."/>
            <person name="Yokota A."/>
            <person name="Sakai Y."/>
            <person name="Nanatani K."/>
            <person name="Yabe S."/>
            <person name="Oetari A."/>
            <person name="Sjamsuridzal W."/>
        </authorList>
    </citation>
    <scope>NUCLEOTIDE SEQUENCE [LARGE SCALE GENOMIC DNA]</scope>
    <source>
        <strain evidence="4">SL3-2-4</strain>
    </source>
</reference>
<dbReference type="EMBL" id="BJFL01000102">
    <property type="protein sequence ID" value="GDY34075.1"/>
    <property type="molecule type" value="Genomic_DNA"/>
</dbReference>
<dbReference type="PANTHER" id="PTHR35004:SF8">
    <property type="entry name" value="TRANSPOSASE RV3428C-RELATED"/>
    <property type="match status" value="1"/>
</dbReference>
<organism evidence="3 4">
    <name type="scientific">Gandjariella thermophila</name>
    <dbReference type="NCBI Taxonomy" id="1931992"/>
    <lineage>
        <taxon>Bacteria</taxon>
        <taxon>Bacillati</taxon>
        <taxon>Actinomycetota</taxon>
        <taxon>Actinomycetes</taxon>
        <taxon>Pseudonocardiales</taxon>
        <taxon>Pseudonocardiaceae</taxon>
        <taxon>Gandjariella</taxon>
    </lineage>
</organism>
<sequence length="420" mass="46391">MLSVEDWAEIRRLHRSERLPIKAIARVLGVSRNTVRAALASGGPPRYQRRRGGSIVDAVEPLIRELLRVYPRMPATVIAERIGWTRSIRVLRDRVAELRPVYLPPDPVSRTAYAAGEIAQCDLWFPPIALPVGFGQVRKPTQLPVLTMVCGYSRWLSAVLIPTRRAEDLFAGWWQLIQQLGAVPRVLVWDGEGAVGRWRGGRSELTGDCQAFRGTLGAKVVICRPADPEAKGLIERAHDYLERSFLPGRAFASPGEFNAQLQVWLATANTRARRVLGCAPTDRITADTEAMLALPPVAPATGWRASIRLPRDHYIRLDANDYSVHPSVIGRRVEVAADLDRVRVFCDGRPVADHARIWAWHQTISDPDHLAAAKALRRGRIGLLRPAGEPEVGQRCLADYDSALGVTDHHGGEHADGGVA</sequence>
<proteinExistence type="inferred from homology"/>
<dbReference type="Proteomes" id="UP000298860">
    <property type="component" value="Unassembled WGS sequence"/>
</dbReference>
<gene>
    <name evidence="3" type="ORF">GTS_57080</name>
</gene>
<comment type="caution">
    <text evidence="3">The sequence shown here is derived from an EMBL/GenBank/DDBJ whole genome shotgun (WGS) entry which is preliminary data.</text>
</comment>
<protein>
    <submittedName>
        <fullName evidence="3">Transposase</fullName>
    </submittedName>
</protein>
<evidence type="ECO:0000313" key="4">
    <source>
        <dbReference type="Proteomes" id="UP000298860"/>
    </source>
</evidence>
<dbReference type="RefSeq" id="WP_137816969.1">
    <property type="nucleotide sequence ID" value="NZ_BJFL01000102.1"/>
</dbReference>
<dbReference type="Gene3D" id="3.30.420.10">
    <property type="entry name" value="Ribonuclease H-like superfamily/Ribonuclease H"/>
    <property type="match status" value="1"/>
</dbReference>
<dbReference type="PROSITE" id="PS50994">
    <property type="entry name" value="INTEGRASE"/>
    <property type="match status" value="1"/>
</dbReference>
<dbReference type="OrthoDB" id="3204032at2"/>
<comment type="similarity">
    <text evidence="1">Belongs to the transposase IS21/IS408/IS1162 family.</text>
</comment>
<dbReference type="Pfam" id="PF22483">
    <property type="entry name" value="Mu-transpos_C_2"/>
    <property type="match status" value="1"/>
</dbReference>
<dbReference type="InterPro" id="IPR036397">
    <property type="entry name" value="RNaseH_sf"/>
</dbReference>
<evidence type="ECO:0000313" key="3">
    <source>
        <dbReference type="EMBL" id="GDY34075.1"/>
    </source>
</evidence>
<dbReference type="AlphaFoldDB" id="A0A4D4JB69"/>